<dbReference type="Proteomes" id="UP000263833">
    <property type="component" value="Unassembled WGS sequence"/>
</dbReference>
<keyword evidence="1" id="KW-0812">Transmembrane</keyword>
<organism evidence="2 3">
    <name type="scientific">Sphingorhabdus pulchriflava</name>
    <dbReference type="NCBI Taxonomy" id="2292257"/>
    <lineage>
        <taxon>Bacteria</taxon>
        <taxon>Pseudomonadati</taxon>
        <taxon>Pseudomonadota</taxon>
        <taxon>Alphaproteobacteria</taxon>
        <taxon>Sphingomonadales</taxon>
        <taxon>Sphingomonadaceae</taxon>
        <taxon>Sphingorhabdus</taxon>
    </lineage>
</organism>
<keyword evidence="1" id="KW-0472">Membrane</keyword>
<proteinExistence type="predicted"/>
<dbReference type="RefSeq" id="WP_115547995.1">
    <property type="nucleotide sequence ID" value="NZ_QRGP01000001.1"/>
</dbReference>
<evidence type="ECO:0000256" key="1">
    <source>
        <dbReference type="SAM" id="Phobius"/>
    </source>
</evidence>
<gene>
    <name evidence="2" type="ORF">DXH95_03170</name>
</gene>
<feature type="transmembrane region" description="Helical" evidence="1">
    <location>
        <begin position="12"/>
        <end position="33"/>
    </location>
</feature>
<evidence type="ECO:0000313" key="3">
    <source>
        <dbReference type="Proteomes" id="UP000263833"/>
    </source>
</evidence>
<evidence type="ECO:0000313" key="2">
    <source>
        <dbReference type="EMBL" id="RDV06442.1"/>
    </source>
</evidence>
<keyword evidence="1" id="KW-1133">Transmembrane helix</keyword>
<sequence length="125" mass="13501">MNEGGVSPGEAGGLFAGILATATLVGAGIKWLWGEGKATALTRRQKLDTWHAELKEREAKIEADEAAFHARIEQRLNVLERESRVLGRAFELVAAALRVKDPKNQALAEAERLLIEAFPDRAGGG</sequence>
<dbReference type="OrthoDB" id="7473470at2"/>
<name>A0A371BFR3_9SPHN</name>
<dbReference type="AlphaFoldDB" id="A0A371BFR3"/>
<reference evidence="3" key="1">
    <citation type="submission" date="2018-08" db="EMBL/GenBank/DDBJ databases">
        <authorList>
            <person name="Kim S.-J."/>
            <person name="Jung G.-Y."/>
        </authorList>
    </citation>
    <scope>NUCLEOTIDE SEQUENCE [LARGE SCALE GENOMIC DNA]</scope>
    <source>
        <strain evidence="3">GY_G</strain>
    </source>
</reference>
<dbReference type="EMBL" id="QRGP01000001">
    <property type="protein sequence ID" value="RDV06442.1"/>
    <property type="molecule type" value="Genomic_DNA"/>
</dbReference>
<keyword evidence="3" id="KW-1185">Reference proteome</keyword>
<comment type="caution">
    <text evidence="2">The sequence shown here is derived from an EMBL/GenBank/DDBJ whole genome shotgun (WGS) entry which is preliminary data.</text>
</comment>
<protein>
    <submittedName>
        <fullName evidence="2">Uncharacterized protein</fullName>
    </submittedName>
</protein>
<accession>A0A371BFR3</accession>